<dbReference type="SFLD" id="SFLDS00029">
    <property type="entry name" value="Radical_SAM"/>
    <property type="match status" value="1"/>
</dbReference>
<dbReference type="Pfam" id="PF02310">
    <property type="entry name" value="B12-binding"/>
    <property type="match status" value="1"/>
</dbReference>
<dbReference type="SMART" id="SM00729">
    <property type="entry name" value="Elp3"/>
    <property type="match status" value="1"/>
</dbReference>
<dbReference type="InterPro" id="IPR006638">
    <property type="entry name" value="Elp3/MiaA/NifB-like_rSAM"/>
</dbReference>
<comment type="cofactor">
    <cofactor evidence="1">
        <name>[4Fe-4S] cluster</name>
        <dbReference type="ChEBI" id="CHEBI:49883"/>
    </cofactor>
</comment>
<evidence type="ECO:0000256" key="3">
    <source>
        <dbReference type="ARBA" id="ARBA00022679"/>
    </source>
</evidence>
<dbReference type="PROSITE" id="PS51332">
    <property type="entry name" value="B12_BINDING"/>
    <property type="match status" value="1"/>
</dbReference>
<keyword evidence="6" id="KW-0408">Iron</keyword>
<dbReference type="CDD" id="cd02068">
    <property type="entry name" value="radical_SAM_B12_BD"/>
    <property type="match status" value="1"/>
</dbReference>
<dbReference type="SFLD" id="SFLDG01082">
    <property type="entry name" value="B12-binding_domain_containing"/>
    <property type="match status" value="1"/>
</dbReference>
<evidence type="ECO:0000256" key="1">
    <source>
        <dbReference type="ARBA" id="ARBA00001966"/>
    </source>
</evidence>
<evidence type="ECO:0000259" key="9">
    <source>
        <dbReference type="PROSITE" id="PS51918"/>
    </source>
</evidence>
<keyword evidence="5" id="KW-0479">Metal-binding</keyword>
<gene>
    <name evidence="10" type="ORF">A3J65_04590</name>
</gene>
<dbReference type="GO" id="GO:0003824">
    <property type="term" value="F:catalytic activity"/>
    <property type="evidence" value="ECO:0007669"/>
    <property type="project" value="InterPro"/>
</dbReference>
<accession>A0A1G1YDC8</accession>
<evidence type="ECO:0000256" key="4">
    <source>
        <dbReference type="ARBA" id="ARBA00022691"/>
    </source>
</evidence>
<dbReference type="InterPro" id="IPR013785">
    <property type="entry name" value="Aldolase_TIM"/>
</dbReference>
<feature type="domain" description="Radical SAM core" evidence="9">
    <location>
        <begin position="188"/>
        <end position="431"/>
    </location>
</feature>
<dbReference type="EMBL" id="MHIK01000064">
    <property type="protein sequence ID" value="OGY50279.1"/>
    <property type="molecule type" value="Genomic_DNA"/>
</dbReference>
<dbReference type="SFLD" id="SFLDG01123">
    <property type="entry name" value="methyltransferase_(Class_B)"/>
    <property type="match status" value="1"/>
</dbReference>
<evidence type="ECO:0000256" key="5">
    <source>
        <dbReference type="ARBA" id="ARBA00022723"/>
    </source>
</evidence>
<evidence type="ECO:0000256" key="7">
    <source>
        <dbReference type="ARBA" id="ARBA00023014"/>
    </source>
</evidence>
<dbReference type="InterPro" id="IPR007197">
    <property type="entry name" value="rSAM"/>
</dbReference>
<dbReference type="SUPFAM" id="SSF52242">
    <property type="entry name" value="Cobalamin (vitamin B12)-binding domain"/>
    <property type="match status" value="1"/>
</dbReference>
<dbReference type="SUPFAM" id="SSF102114">
    <property type="entry name" value="Radical SAM enzymes"/>
    <property type="match status" value="1"/>
</dbReference>
<dbReference type="Pfam" id="PF04055">
    <property type="entry name" value="Radical_SAM"/>
    <property type="match status" value="1"/>
</dbReference>
<dbReference type="PANTHER" id="PTHR43409:SF7">
    <property type="entry name" value="BLL1977 PROTEIN"/>
    <property type="match status" value="1"/>
</dbReference>
<dbReference type="InterPro" id="IPR058240">
    <property type="entry name" value="rSAM_sf"/>
</dbReference>
<dbReference type="InterPro" id="IPR034466">
    <property type="entry name" value="Methyltransferase_Class_B"/>
</dbReference>
<dbReference type="GO" id="GO:0051539">
    <property type="term" value="F:4 iron, 4 sulfur cluster binding"/>
    <property type="evidence" value="ECO:0007669"/>
    <property type="project" value="UniProtKB-KW"/>
</dbReference>
<evidence type="ECO:0000313" key="11">
    <source>
        <dbReference type="Proteomes" id="UP000178501"/>
    </source>
</evidence>
<dbReference type="Proteomes" id="UP000178501">
    <property type="component" value="Unassembled WGS sequence"/>
</dbReference>
<sequence>MRPIKDKFILLFMPQPTAEGRRMPPLGLLAISSLLDKEGYDIRIYHSYDKKDYIEALDCLDKAICVGITSMTGYQIFDGLEFAKLVREKNSQVPIIWGGVHPTIKPRQTAEHHLVDIVVKGPGEDTFTELVHCLDRQESFEDILGIVYKKDGKIMENQGRPVKKMAEYPRLPYHLLDDFVERFIKKNEYASRSLSYITSLGCPFRCAFCYLANPTFERKWDYYPAERVVLDLEFLAKKYNLTGIDIRDSNFFVDIPRVKEICRGLIQKNVKIVLTGLNGRSDQLAGCRPEDWQLFKQAGIKELLIGAESGDQEMLNLINKQNLVENTLKCEITAKKYGINIINSFITSFPPAVDDKKQIKSVLKRELNNTVELLRRIFLVNPAATVLLFFYTPYPGTPLYDLAVKRGFFDPKKFEDWRLIDLAHQVTPWTSKKHIRKVKLLRVLIVFKKIFSQEYLKKKSGWKVNLLRYFGLAAAVNFWVGLRFKYKFYFLPFERILFIIIKTI</sequence>
<feature type="domain" description="B12-binding" evidence="8">
    <location>
        <begin position="5"/>
        <end position="141"/>
    </location>
</feature>
<keyword evidence="2" id="KW-0489">Methyltransferase</keyword>
<evidence type="ECO:0000259" key="8">
    <source>
        <dbReference type="PROSITE" id="PS51332"/>
    </source>
</evidence>
<dbReference type="GO" id="GO:0031419">
    <property type="term" value="F:cobalamin binding"/>
    <property type="evidence" value="ECO:0007669"/>
    <property type="project" value="InterPro"/>
</dbReference>
<keyword evidence="3" id="KW-0808">Transferase</keyword>
<protein>
    <submittedName>
        <fullName evidence="10">Uncharacterized protein</fullName>
    </submittedName>
</protein>
<comment type="caution">
    <text evidence="10">The sequence shown here is derived from an EMBL/GenBank/DDBJ whole genome shotgun (WGS) entry which is preliminary data.</text>
</comment>
<dbReference type="InterPro" id="IPR036724">
    <property type="entry name" value="Cobalamin-bd_sf"/>
</dbReference>
<dbReference type="InterPro" id="IPR051198">
    <property type="entry name" value="BchE-like"/>
</dbReference>
<keyword evidence="4" id="KW-0949">S-adenosyl-L-methionine</keyword>
<evidence type="ECO:0000313" key="10">
    <source>
        <dbReference type="EMBL" id="OGY50279.1"/>
    </source>
</evidence>
<dbReference type="InterPro" id="IPR006158">
    <property type="entry name" value="Cobalamin-bd"/>
</dbReference>
<dbReference type="Gene3D" id="3.40.50.280">
    <property type="entry name" value="Cobalamin-binding domain"/>
    <property type="match status" value="1"/>
</dbReference>
<reference evidence="10 11" key="1">
    <citation type="journal article" date="2016" name="Nat. Commun.">
        <title>Thousands of microbial genomes shed light on interconnected biogeochemical processes in an aquifer system.</title>
        <authorList>
            <person name="Anantharaman K."/>
            <person name="Brown C.T."/>
            <person name="Hug L.A."/>
            <person name="Sharon I."/>
            <person name="Castelle C.J."/>
            <person name="Probst A.J."/>
            <person name="Thomas B.C."/>
            <person name="Singh A."/>
            <person name="Wilkins M.J."/>
            <person name="Karaoz U."/>
            <person name="Brodie E.L."/>
            <person name="Williams K.H."/>
            <person name="Hubbard S.S."/>
            <person name="Banfield J.F."/>
        </authorList>
    </citation>
    <scope>NUCLEOTIDE SEQUENCE [LARGE SCALE GENOMIC DNA]</scope>
</reference>
<dbReference type="AlphaFoldDB" id="A0A1G1YDC8"/>
<keyword evidence="7" id="KW-0411">Iron-sulfur</keyword>
<evidence type="ECO:0000256" key="6">
    <source>
        <dbReference type="ARBA" id="ARBA00023004"/>
    </source>
</evidence>
<dbReference type="PANTHER" id="PTHR43409">
    <property type="entry name" value="ANAEROBIC MAGNESIUM-PROTOPORPHYRIN IX MONOMETHYL ESTER CYCLASE-RELATED"/>
    <property type="match status" value="1"/>
</dbReference>
<dbReference type="PROSITE" id="PS51918">
    <property type="entry name" value="RADICAL_SAM"/>
    <property type="match status" value="1"/>
</dbReference>
<name>A0A1G1YDC8_9BACT</name>
<organism evidence="10 11">
    <name type="scientific">Candidatus Buchananbacteria bacterium RIFCSPHIGHO2_02_FULL_45_11b</name>
    <dbReference type="NCBI Taxonomy" id="1797541"/>
    <lineage>
        <taxon>Bacteria</taxon>
        <taxon>Candidatus Buchananiibacteriota</taxon>
    </lineage>
</organism>
<dbReference type="GO" id="GO:0046872">
    <property type="term" value="F:metal ion binding"/>
    <property type="evidence" value="ECO:0007669"/>
    <property type="project" value="UniProtKB-KW"/>
</dbReference>
<proteinExistence type="predicted"/>
<dbReference type="Gene3D" id="3.20.20.70">
    <property type="entry name" value="Aldolase class I"/>
    <property type="match status" value="1"/>
</dbReference>
<evidence type="ECO:0000256" key="2">
    <source>
        <dbReference type="ARBA" id="ARBA00022603"/>
    </source>
</evidence>